<accession>A0A0G4F9I8</accession>
<dbReference type="EMBL" id="CDMZ01000220">
    <property type="protein sequence ID" value="CEM09423.1"/>
    <property type="molecule type" value="Genomic_DNA"/>
</dbReference>
<protein>
    <submittedName>
        <fullName evidence="2">Uncharacterized protein</fullName>
    </submittedName>
</protein>
<proteinExistence type="predicted"/>
<gene>
    <name evidence="2" type="ORF">Cvel_2995</name>
</gene>
<name>A0A0G4F9I8_9ALVE</name>
<feature type="region of interest" description="Disordered" evidence="1">
    <location>
        <begin position="74"/>
        <end position="139"/>
    </location>
</feature>
<dbReference type="PhylomeDB" id="A0A0G4F9I8"/>
<dbReference type="AlphaFoldDB" id="A0A0G4F9I8"/>
<organism evidence="2">
    <name type="scientific">Chromera velia CCMP2878</name>
    <dbReference type="NCBI Taxonomy" id="1169474"/>
    <lineage>
        <taxon>Eukaryota</taxon>
        <taxon>Sar</taxon>
        <taxon>Alveolata</taxon>
        <taxon>Colpodellida</taxon>
        <taxon>Chromeraceae</taxon>
        <taxon>Chromera</taxon>
    </lineage>
</organism>
<reference evidence="2" key="1">
    <citation type="submission" date="2014-11" db="EMBL/GenBank/DDBJ databases">
        <authorList>
            <person name="Otto D Thomas"/>
            <person name="Naeem Raeece"/>
        </authorList>
    </citation>
    <scope>NUCLEOTIDE SEQUENCE</scope>
</reference>
<dbReference type="VEuPathDB" id="CryptoDB:Cvel_2995"/>
<evidence type="ECO:0000256" key="1">
    <source>
        <dbReference type="SAM" id="MobiDB-lite"/>
    </source>
</evidence>
<evidence type="ECO:0000313" key="2">
    <source>
        <dbReference type="EMBL" id="CEM09423.1"/>
    </source>
</evidence>
<sequence length="349" mass="37602">MMMRGGKWFTGGETEEERANCEVQLQANIVLIYDRTPQAGELAEVAREAIRQQEYLNANTYLNEAEALMYNSTKKAQPEVQPEEATQTRSCQGQQHLAIAASAAPKIERKKRRRETGHQGGATGSANRTPLQGQSRTTAATAAAPAAVAPAAAAPTAVAPAATLAAASSPSAGPPRVRGRDSELHGAGTVLPSSRFSLAGAFEVAKRIVSDGRGKEAKFDPAGVEVEGVDEDEAKQENEAPCRGSPPGDACFGSQSFLNSSREEQKEKRLVQRIHSRKERRQLGRLTREAEYLAAFEGRHFPSEPLSEGVLRLTSSGRSHTLPRLWIPASIGGTSTYGYSRERWVLSHG</sequence>
<feature type="region of interest" description="Disordered" evidence="1">
    <location>
        <begin position="228"/>
        <end position="269"/>
    </location>
</feature>
<feature type="region of interest" description="Disordered" evidence="1">
    <location>
        <begin position="166"/>
        <end position="190"/>
    </location>
</feature>
<feature type="compositionally biased region" description="Polar residues" evidence="1">
    <location>
        <begin position="124"/>
        <end position="136"/>
    </location>
</feature>
<feature type="compositionally biased region" description="Polar residues" evidence="1">
    <location>
        <begin position="84"/>
        <end position="95"/>
    </location>
</feature>